<gene>
    <name evidence="2" type="ORF">P154DRAFT_537868</name>
</gene>
<feature type="compositionally biased region" description="Acidic residues" evidence="1">
    <location>
        <begin position="150"/>
        <end position="162"/>
    </location>
</feature>
<proteinExistence type="predicted"/>
<sequence>MPPPILLQEFGTEGGSRLFTGKAASTYSASSRSLHIPISHHITSNIPAFILTPTETRSQSLPGFQQRSQLSHCAFPPMESSVRGISDDDRTPQRTRRGRGDGQVDEWPAIELSHRFKRHEDAGAGLGAPLGPPSRAEEFKRRISMYPPSSDEEEQDLEDPGQEAENPTHNNSVDSHQDTVLAADNLDSNSAGPTRRILRQPRPIRKVHFSDEETPHLPSRPSKKRYKGPQMSPDTCPPLPPSTTASSFVSDRDQLTREHVPPGARFHFPNFFEMAHSKQLRIINAQLIEGKYGVESPTPCAHCVKAGKSCRIYHPEMYGWELPRLRPRGCHVGEEGMGEGDENEEDGEAM</sequence>
<evidence type="ECO:0000256" key="1">
    <source>
        <dbReference type="SAM" id="MobiDB-lite"/>
    </source>
</evidence>
<feature type="compositionally biased region" description="Basic and acidic residues" evidence="1">
    <location>
        <begin position="250"/>
        <end position="260"/>
    </location>
</feature>
<evidence type="ECO:0000313" key="3">
    <source>
        <dbReference type="Proteomes" id="UP000799779"/>
    </source>
</evidence>
<feature type="compositionally biased region" description="Polar residues" evidence="1">
    <location>
        <begin position="165"/>
        <end position="174"/>
    </location>
</feature>
<reference evidence="2" key="1">
    <citation type="journal article" date="2020" name="Stud. Mycol.">
        <title>101 Dothideomycetes genomes: a test case for predicting lifestyles and emergence of pathogens.</title>
        <authorList>
            <person name="Haridas S."/>
            <person name="Albert R."/>
            <person name="Binder M."/>
            <person name="Bloem J."/>
            <person name="Labutti K."/>
            <person name="Salamov A."/>
            <person name="Andreopoulos B."/>
            <person name="Baker S."/>
            <person name="Barry K."/>
            <person name="Bills G."/>
            <person name="Bluhm B."/>
            <person name="Cannon C."/>
            <person name="Castanera R."/>
            <person name="Culley D."/>
            <person name="Daum C."/>
            <person name="Ezra D."/>
            <person name="Gonzalez J."/>
            <person name="Henrissat B."/>
            <person name="Kuo A."/>
            <person name="Liang C."/>
            <person name="Lipzen A."/>
            <person name="Lutzoni F."/>
            <person name="Magnuson J."/>
            <person name="Mondo S."/>
            <person name="Nolan M."/>
            <person name="Ohm R."/>
            <person name="Pangilinan J."/>
            <person name="Park H.-J."/>
            <person name="Ramirez L."/>
            <person name="Alfaro M."/>
            <person name="Sun H."/>
            <person name="Tritt A."/>
            <person name="Yoshinaga Y."/>
            <person name="Zwiers L.-H."/>
            <person name="Turgeon B."/>
            <person name="Goodwin S."/>
            <person name="Spatafora J."/>
            <person name="Crous P."/>
            <person name="Grigoriev I."/>
        </authorList>
    </citation>
    <scope>NUCLEOTIDE SEQUENCE</scope>
    <source>
        <strain evidence="2">CBS 123094</strain>
    </source>
</reference>
<dbReference type="Proteomes" id="UP000799779">
    <property type="component" value="Unassembled WGS sequence"/>
</dbReference>
<evidence type="ECO:0000313" key="2">
    <source>
        <dbReference type="EMBL" id="KAF1996652.1"/>
    </source>
</evidence>
<name>A0A6A5W443_9PLEO</name>
<accession>A0A6A5W443</accession>
<feature type="compositionally biased region" description="Basic residues" evidence="1">
    <location>
        <begin position="196"/>
        <end position="207"/>
    </location>
</feature>
<feature type="region of interest" description="Disordered" evidence="1">
    <location>
        <begin position="75"/>
        <end position="107"/>
    </location>
</feature>
<keyword evidence="3" id="KW-1185">Reference proteome</keyword>
<feature type="compositionally biased region" description="Basic and acidic residues" evidence="1">
    <location>
        <begin position="85"/>
        <end position="102"/>
    </location>
</feature>
<dbReference type="AlphaFoldDB" id="A0A6A5W443"/>
<dbReference type="OrthoDB" id="3733663at2759"/>
<protein>
    <submittedName>
        <fullName evidence="2">Uncharacterized protein</fullName>
    </submittedName>
</protein>
<dbReference type="EMBL" id="ML977623">
    <property type="protein sequence ID" value="KAF1996652.1"/>
    <property type="molecule type" value="Genomic_DNA"/>
</dbReference>
<feature type="region of interest" description="Disordered" evidence="1">
    <location>
        <begin position="147"/>
        <end position="262"/>
    </location>
</feature>
<organism evidence="2 3">
    <name type="scientific">Amniculicola lignicola CBS 123094</name>
    <dbReference type="NCBI Taxonomy" id="1392246"/>
    <lineage>
        <taxon>Eukaryota</taxon>
        <taxon>Fungi</taxon>
        <taxon>Dikarya</taxon>
        <taxon>Ascomycota</taxon>
        <taxon>Pezizomycotina</taxon>
        <taxon>Dothideomycetes</taxon>
        <taxon>Pleosporomycetidae</taxon>
        <taxon>Pleosporales</taxon>
        <taxon>Amniculicolaceae</taxon>
        <taxon>Amniculicola</taxon>
    </lineage>
</organism>